<dbReference type="InterPro" id="IPR014777">
    <property type="entry name" value="4pyrrole_Mease_sub1"/>
</dbReference>
<dbReference type="CDD" id="cd11645">
    <property type="entry name" value="Precorrin_2_C20_MT"/>
    <property type="match status" value="1"/>
</dbReference>
<evidence type="ECO:0000256" key="1">
    <source>
        <dbReference type="ARBA" id="ARBA00004953"/>
    </source>
</evidence>
<evidence type="ECO:0000256" key="7">
    <source>
        <dbReference type="PIRNR" id="PIRNR036427"/>
    </source>
</evidence>
<dbReference type="InterPro" id="IPR000878">
    <property type="entry name" value="4pyrrol_Mease"/>
</dbReference>
<dbReference type="Proteomes" id="UP000767291">
    <property type="component" value="Unassembled WGS sequence"/>
</dbReference>
<keyword evidence="5" id="KW-0808">Transferase</keyword>
<dbReference type="PROSITE" id="PS00839">
    <property type="entry name" value="SUMT_1"/>
    <property type="match status" value="1"/>
</dbReference>
<comment type="similarity">
    <text evidence="2 7">Belongs to the precorrin methyltransferase family.</text>
</comment>
<evidence type="ECO:0000256" key="4">
    <source>
        <dbReference type="ARBA" id="ARBA00022603"/>
    </source>
</evidence>
<feature type="domain" description="Tetrapyrrole methylase" evidence="8">
    <location>
        <begin position="6"/>
        <end position="214"/>
    </location>
</feature>
<sequence length="240" mass="27185">MTKKAKFYGIGTGPGDSSLVTVKAVDTLKNLDILYTPESKKGGDSLAYSIVKGYLPEDLEIKSRHFPMNFNEDEKEEVWSSVADEIVSDVKSGKNVGFVTLGDPMIYSTYVYVMERLIHRVEVETIPGISSFSNIASNQNFPLVMDRDALIVIPCTLDEKKIDYALKSYNSIVLMKVYKNFKEIIKKLEEFKLIDHAILVSNSSQSGEIVYTDLRDVHLEDKISYFSTILINTNNDWTRQ</sequence>
<keyword evidence="4" id="KW-0489">Methyltransferase</keyword>
<dbReference type="PANTHER" id="PTHR43467">
    <property type="entry name" value="COBALT-PRECORRIN-2 C(20)-METHYLTRANSFERASE"/>
    <property type="match status" value="1"/>
</dbReference>
<keyword evidence="9" id="KW-0456">Lyase</keyword>
<dbReference type="PANTHER" id="PTHR43467:SF2">
    <property type="entry name" value="COBALT-PRECORRIN-2 C(20)-METHYLTRANSFERASE"/>
    <property type="match status" value="1"/>
</dbReference>
<evidence type="ECO:0000256" key="2">
    <source>
        <dbReference type="ARBA" id="ARBA00005879"/>
    </source>
</evidence>
<keyword evidence="10" id="KW-1185">Reference proteome</keyword>
<dbReference type="InterPro" id="IPR006364">
    <property type="entry name" value="CobI/CbiL/CobIJ_dom"/>
</dbReference>
<dbReference type="InterPro" id="IPR012382">
    <property type="entry name" value="CobI/CbiL"/>
</dbReference>
<dbReference type="NCBIfam" id="TIGR01467">
    <property type="entry name" value="cobI_cbiL"/>
    <property type="match status" value="1"/>
</dbReference>
<gene>
    <name evidence="9" type="ORF">J2Z43_002735</name>
</gene>
<protein>
    <submittedName>
        <fullName evidence="9">Sirohydrochlorin cobaltochelatase</fullName>
        <ecNumber evidence="9">4.99.1.3</ecNumber>
    </submittedName>
</protein>
<organism evidence="9 10">
    <name type="scientific">Metaclostridioides mangenotii</name>
    <dbReference type="NCBI Taxonomy" id="1540"/>
    <lineage>
        <taxon>Bacteria</taxon>
        <taxon>Bacillati</taxon>
        <taxon>Bacillota</taxon>
        <taxon>Clostridia</taxon>
        <taxon>Peptostreptococcales</taxon>
        <taxon>Peptostreptococcaceae</taxon>
        <taxon>Metaclostridioides</taxon>
    </lineage>
</organism>
<comment type="pathway">
    <text evidence="1">Cofactor biosynthesis; adenosylcobalamin biosynthesis.</text>
</comment>
<keyword evidence="3" id="KW-0169">Cobalamin biosynthesis</keyword>
<evidence type="ECO:0000256" key="3">
    <source>
        <dbReference type="ARBA" id="ARBA00022573"/>
    </source>
</evidence>
<proteinExistence type="inferred from homology"/>
<name>A0ABS4EEA4_9FIRM</name>
<dbReference type="Gene3D" id="3.30.950.10">
    <property type="entry name" value="Methyltransferase, Cobalt-precorrin-4 Transmethylase, Domain 2"/>
    <property type="match status" value="1"/>
</dbReference>
<dbReference type="NCBIfam" id="NF004059">
    <property type="entry name" value="PRK05576.1-2"/>
    <property type="match status" value="1"/>
</dbReference>
<dbReference type="PIRSF" id="PIRSF036427">
    <property type="entry name" value="Precrrn-2_mtase"/>
    <property type="match status" value="1"/>
</dbReference>
<dbReference type="Pfam" id="PF00590">
    <property type="entry name" value="TP_methylase"/>
    <property type="match status" value="1"/>
</dbReference>
<accession>A0ABS4EEA4</accession>
<dbReference type="RefSeq" id="WP_209457616.1">
    <property type="nucleotide sequence ID" value="NZ_BAAACS010000005.1"/>
</dbReference>
<evidence type="ECO:0000256" key="5">
    <source>
        <dbReference type="ARBA" id="ARBA00022679"/>
    </source>
</evidence>
<keyword evidence="6" id="KW-0949">S-adenosyl-L-methionine</keyword>
<dbReference type="Gene3D" id="3.40.1010.10">
    <property type="entry name" value="Cobalt-precorrin-4 Transmethylase, Domain 1"/>
    <property type="match status" value="1"/>
</dbReference>
<evidence type="ECO:0000256" key="6">
    <source>
        <dbReference type="ARBA" id="ARBA00022691"/>
    </source>
</evidence>
<dbReference type="InterPro" id="IPR003043">
    <property type="entry name" value="Uropor_MeTrfase_CS"/>
</dbReference>
<dbReference type="InterPro" id="IPR014776">
    <property type="entry name" value="4pyrrole_Mease_sub2"/>
</dbReference>
<dbReference type="EC" id="4.99.1.3" evidence="9"/>
<dbReference type="EMBL" id="JAGGJX010000008">
    <property type="protein sequence ID" value="MBP1856283.1"/>
    <property type="molecule type" value="Genomic_DNA"/>
</dbReference>
<comment type="caution">
    <text evidence="9">The sequence shown here is derived from an EMBL/GenBank/DDBJ whole genome shotgun (WGS) entry which is preliminary data.</text>
</comment>
<dbReference type="SUPFAM" id="SSF53790">
    <property type="entry name" value="Tetrapyrrole methylase"/>
    <property type="match status" value="1"/>
</dbReference>
<evidence type="ECO:0000259" key="8">
    <source>
        <dbReference type="Pfam" id="PF00590"/>
    </source>
</evidence>
<evidence type="ECO:0000313" key="9">
    <source>
        <dbReference type="EMBL" id="MBP1856283.1"/>
    </source>
</evidence>
<dbReference type="GO" id="GO:0016852">
    <property type="term" value="F:sirohydrochlorin cobaltochelatase activity"/>
    <property type="evidence" value="ECO:0007669"/>
    <property type="project" value="UniProtKB-EC"/>
</dbReference>
<dbReference type="InterPro" id="IPR035996">
    <property type="entry name" value="4pyrrol_Methylase_sf"/>
</dbReference>
<reference evidence="9 10" key="1">
    <citation type="submission" date="2021-03" db="EMBL/GenBank/DDBJ databases">
        <title>Genomic Encyclopedia of Type Strains, Phase IV (KMG-IV): sequencing the most valuable type-strain genomes for metagenomic binning, comparative biology and taxonomic classification.</title>
        <authorList>
            <person name="Goeker M."/>
        </authorList>
    </citation>
    <scope>NUCLEOTIDE SEQUENCE [LARGE SCALE GENOMIC DNA]</scope>
    <source>
        <strain evidence="9 10">DSM 1289</strain>
    </source>
</reference>
<dbReference type="NCBIfam" id="NF004061">
    <property type="entry name" value="PRK05576.1-4"/>
    <property type="match status" value="1"/>
</dbReference>
<evidence type="ECO:0000313" key="10">
    <source>
        <dbReference type="Proteomes" id="UP000767291"/>
    </source>
</evidence>